<reference evidence="3" key="1">
    <citation type="submission" date="2021-06" db="EMBL/GenBank/DDBJ databases">
        <authorList>
            <person name="Hodson N. C."/>
            <person name="Mongue J. A."/>
            <person name="Jaron S. K."/>
        </authorList>
    </citation>
    <scope>NUCLEOTIDE SEQUENCE</scope>
</reference>
<organism evidence="3 4">
    <name type="scientific">Allacma fusca</name>
    <dbReference type="NCBI Taxonomy" id="39272"/>
    <lineage>
        <taxon>Eukaryota</taxon>
        <taxon>Metazoa</taxon>
        <taxon>Ecdysozoa</taxon>
        <taxon>Arthropoda</taxon>
        <taxon>Hexapoda</taxon>
        <taxon>Collembola</taxon>
        <taxon>Symphypleona</taxon>
        <taxon>Sminthuridae</taxon>
        <taxon>Allacma</taxon>
    </lineage>
</organism>
<evidence type="ECO:0000259" key="2">
    <source>
        <dbReference type="Pfam" id="PF00135"/>
    </source>
</evidence>
<proteinExistence type="predicted"/>
<sequence>MRFADPLPVDKWTDIIDGREMGPECAQVNAMGIGPVDVFGSEDCLHVNVFAPKQLHEEILNGKRTKKPAGYPRVSHYRG</sequence>
<dbReference type="InterPro" id="IPR002018">
    <property type="entry name" value="CarbesteraseB"/>
</dbReference>
<comment type="caution">
    <text evidence="3">The sequence shown here is derived from an EMBL/GenBank/DDBJ whole genome shotgun (WGS) entry which is preliminary data.</text>
</comment>
<keyword evidence="4" id="KW-1185">Reference proteome</keyword>
<dbReference type="EMBL" id="CAJVCH010195702">
    <property type="protein sequence ID" value="CAG7730511.1"/>
    <property type="molecule type" value="Genomic_DNA"/>
</dbReference>
<gene>
    <name evidence="3" type="ORF">AFUS01_LOCUS19151</name>
</gene>
<keyword evidence="1" id="KW-0325">Glycoprotein</keyword>
<protein>
    <recommendedName>
        <fullName evidence="2">Carboxylesterase type B domain-containing protein</fullName>
    </recommendedName>
</protein>
<feature type="domain" description="Carboxylesterase type B" evidence="2">
    <location>
        <begin position="1"/>
        <end position="57"/>
    </location>
</feature>
<evidence type="ECO:0000313" key="3">
    <source>
        <dbReference type="EMBL" id="CAG7730511.1"/>
    </source>
</evidence>
<evidence type="ECO:0000256" key="1">
    <source>
        <dbReference type="ARBA" id="ARBA00023180"/>
    </source>
</evidence>
<dbReference type="AlphaFoldDB" id="A0A8J2KSG2"/>
<dbReference type="OrthoDB" id="19653at2759"/>
<accession>A0A8J2KSG2</accession>
<name>A0A8J2KSG2_9HEXA</name>
<dbReference type="Pfam" id="PF00135">
    <property type="entry name" value="COesterase"/>
    <property type="match status" value="1"/>
</dbReference>
<evidence type="ECO:0000313" key="4">
    <source>
        <dbReference type="Proteomes" id="UP000708208"/>
    </source>
</evidence>
<dbReference type="Proteomes" id="UP000708208">
    <property type="component" value="Unassembled WGS sequence"/>
</dbReference>